<reference evidence="2" key="1">
    <citation type="submission" date="2022-01" db="EMBL/GenBank/DDBJ databases">
        <title>Corynebacterium sp. nov isolated from isolated from the feces of the greater white-fronted geese (Anser albifrons) at Poyang Lake, PR China.</title>
        <authorList>
            <person name="Liu Q."/>
        </authorList>
    </citation>
    <scope>NUCLEOTIDE SEQUENCE</scope>
    <source>
        <strain evidence="2">JCM 32435</strain>
    </source>
</reference>
<feature type="transmembrane region" description="Helical" evidence="1">
    <location>
        <begin position="9"/>
        <end position="30"/>
    </location>
</feature>
<protein>
    <submittedName>
        <fullName evidence="2">Uncharacterized protein</fullName>
    </submittedName>
</protein>
<name>A0A9X1U125_9CORY</name>
<accession>A0A9X1U125</accession>
<feature type="transmembrane region" description="Helical" evidence="1">
    <location>
        <begin position="219"/>
        <end position="240"/>
    </location>
</feature>
<keyword evidence="3" id="KW-1185">Reference proteome</keyword>
<feature type="transmembrane region" description="Helical" evidence="1">
    <location>
        <begin position="592"/>
        <end position="612"/>
    </location>
</feature>
<evidence type="ECO:0000313" key="2">
    <source>
        <dbReference type="EMBL" id="MCF4007113.1"/>
    </source>
</evidence>
<keyword evidence="1" id="KW-1133">Transmembrane helix</keyword>
<feature type="transmembrane region" description="Helical" evidence="1">
    <location>
        <begin position="547"/>
        <end position="571"/>
    </location>
</feature>
<proteinExistence type="predicted"/>
<evidence type="ECO:0000256" key="1">
    <source>
        <dbReference type="SAM" id="Phobius"/>
    </source>
</evidence>
<keyword evidence="1" id="KW-0472">Membrane</keyword>
<dbReference type="RefSeq" id="WP_236119258.1">
    <property type="nucleotide sequence ID" value="NZ_JAKGSI010000004.1"/>
</dbReference>
<feature type="transmembrane region" description="Helical" evidence="1">
    <location>
        <begin position="645"/>
        <end position="665"/>
    </location>
</feature>
<comment type="caution">
    <text evidence="2">The sequence shown here is derived from an EMBL/GenBank/DDBJ whole genome shotgun (WGS) entry which is preliminary data.</text>
</comment>
<keyword evidence="1" id="KW-0812">Transmembrane</keyword>
<organism evidence="2 3">
    <name type="scientific">Corynebacterium uropygiale</name>
    <dbReference type="NCBI Taxonomy" id="1775911"/>
    <lineage>
        <taxon>Bacteria</taxon>
        <taxon>Bacillati</taxon>
        <taxon>Actinomycetota</taxon>
        <taxon>Actinomycetes</taxon>
        <taxon>Mycobacteriales</taxon>
        <taxon>Corynebacteriaceae</taxon>
        <taxon>Corynebacterium</taxon>
    </lineage>
</organism>
<dbReference type="EMBL" id="JAKGSI010000004">
    <property type="protein sequence ID" value="MCF4007113.1"/>
    <property type="molecule type" value="Genomic_DNA"/>
</dbReference>
<sequence>MRLRIKGSVLIYCAVCMAVVVGVLLGWWAATTLQQEEYPGVRSSLAFQTWAQSGRPSEEILRDLEGLARAHGESLFVEIPTPEGRTVYGAGPAVDQWMHTPYRGFPGTPALRFAPLTDLPHGEYRQIFELTGGEDFRAAVEDYARAQGIPTTALQSQTGAYLLSGTALGTLLTLTVGFCVAVGFIGVLVDARADAVRRLHGSSWWRSVAHVLAHGAGRLYAILAGALVLLVLTTVLLTNAASTLQWLEWSGVFVGVALAATIIAVALGVALIRCESTTALLAGRLPARTVLTGMVVVRAGAAVAVASLLIGLINYSGEWALQHSEKDEWAAAPEAYSTSLSGARGLEDLDDTREALAARVRELSASGRVLLTQHHFASDIPPAHLDRDVLILNDAAAHRSLRGELLRAYEEAGPHGDPLLFTPDSLAPDVDLSAVPIGSDNLSAASARPHTYAAGSSSAFTWEVGDSEWMNRADAPDPIVVVFPNDNLLMSSRTIVAQMSTRHLLFTSYDDIMDLQRDPEVGSFIRTGDLMSQSWASHHQEMGRITWVYLGGTVAAVVLILIVAIALWLACLKVLHQKLRAYVVHGRRPWRVYAVLGVAELAVLAIAGWFLWYRGSLVRAWTDGGALSGAADPTLIAQFTVSPATWVWTLLIVALSSLPVTALVLRRPGTQQLVQTRR</sequence>
<gene>
    <name evidence="2" type="ORF">L1O03_07995</name>
</gene>
<feature type="transmembrane region" description="Helical" evidence="1">
    <location>
        <begin position="160"/>
        <end position="189"/>
    </location>
</feature>
<dbReference type="AlphaFoldDB" id="A0A9X1U125"/>
<feature type="transmembrane region" description="Helical" evidence="1">
    <location>
        <begin position="252"/>
        <end position="274"/>
    </location>
</feature>
<dbReference type="Proteomes" id="UP001139336">
    <property type="component" value="Unassembled WGS sequence"/>
</dbReference>
<evidence type="ECO:0000313" key="3">
    <source>
        <dbReference type="Proteomes" id="UP001139336"/>
    </source>
</evidence>
<feature type="transmembrane region" description="Helical" evidence="1">
    <location>
        <begin position="295"/>
        <end position="315"/>
    </location>
</feature>